<dbReference type="PROSITE" id="PS51007">
    <property type="entry name" value="CYTC"/>
    <property type="match status" value="1"/>
</dbReference>
<feature type="non-terminal residue" evidence="5">
    <location>
        <position position="192"/>
    </location>
</feature>
<dbReference type="InterPro" id="IPR009056">
    <property type="entry name" value="Cyt_c-like_dom"/>
</dbReference>
<keyword evidence="2 3" id="KW-0408">Iron</keyword>
<protein>
    <submittedName>
        <fullName evidence="5">Flavonol sulfotransferase-like protein</fullName>
    </submittedName>
</protein>
<evidence type="ECO:0000259" key="4">
    <source>
        <dbReference type="PROSITE" id="PS51007"/>
    </source>
</evidence>
<proteinExistence type="predicted"/>
<dbReference type="GO" id="GO:0046872">
    <property type="term" value="F:metal ion binding"/>
    <property type="evidence" value="ECO:0007669"/>
    <property type="project" value="UniProtKB-KW"/>
</dbReference>
<evidence type="ECO:0000256" key="1">
    <source>
        <dbReference type="ARBA" id="ARBA00022723"/>
    </source>
</evidence>
<evidence type="ECO:0000313" key="6">
    <source>
        <dbReference type="Proteomes" id="UP000265520"/>
    </source>
</evidence>
<dbReference type="Proteomes" id="UP000265520">
    <property type="component" value="Unassembled WGS sequence"/>
</dbReference>
<reference evidence="5 6" key="1">
    <citation type="journal article" date="2018" name="Front. Plant Sci.">
        <title>Red Clover (Trifolium pratense) and Zigzag Clover (T. medium) - A Picture of Genomic Similarities and Differences.</title>
        <authorList>
            <person name="Dluhosova J."/>
            <person name="Istvanek J."/>
            <person name="Nedelnik J."/>
            <person name="Repkova J."/>
        </authorList>
    </citation>
    <scope>NUCLEOTIDE SEQUENCE [LARGE SCALE GENOMIC DNA]</scope>
    <source>
        <strain evidence="6">cv. 10/8</strain>
        <tissue evidence="5">Leaf</tissue>
    </source>
</reference>
<dbReference type="EMBL" id="LXQA010032164">
    <property type="protein sequence ID" value="MCH96371.1"/>
    <property type="molecule type" value="Genomic_DNA"/>
</dbReference>
<organism evidence="5 6">
    <name type="scientific">Trifolium medium</name>
    <dbReference type="NCBI Taxonomy" id="97028"/>
    <lineage>
        <taxon>Eukaryota</taxon>
        <taxon>Viridiplantae</taxon>
        <taxon>Streptophyta</taxon>
        <taxon>Embryophyta</taxon>
        <taxon>Tracheophyta</taxon>
        <taxon>Spermatophyta</taxon>
        <taxon>Magnoliopsida</taxon>
        <taxon>eudicotyledons</taxon>
        <taxon>Gunneridae</taxon>
        <taxon>Pentapetalae</taxon>
        <taxon>rosids</taxon>
        <taxon>fabids</taxon>
        <taxon>Fabales</taxon>
        <taxon>Fabaceae</taxon>
        <taxon>Papilionoideae</taxon>
        <taxon>50 kb inversion clade</taxon>
        <taxon>NPAAA clade</taxon>
        <taxon>Hologalegina</taxon>
        <taxon>IRL clade</taxon>
        <taxon>Trifolieae</taxon>
        <taxon>Trifolium</taxon>
    </lineage>
</organism>
<comment type="caution">
    <text evidence="5">The sequence shown here is derived from an EMBL/GenBank/DDBJ whole genome shotgun (WGS) entry which is preliminary data.</text>
</comment>
<dbReference type="GO" id="GO:0009055">
    <property type="term" value="F:electron transfer activity"/>
    <property type="evidence" value="ECO:0007669"/>
    <property type="project" value="InterPro"/>
</dbReference>
<dbReference type="GO" id="GO:0016740">
    <property type="term" value="F:transferase activity"/>
    <property type="evidence" value="ECO:0007669"/>
    <property type="project" value="UniProtKB-KW"/>
</dbReference>
<dbReference type="PANTHER" id="PTHR34222">
    <property type="entry name" value="GAG_PRE-INTEGRS DOMAIN-CONTAINING PROTEIN"/>
    <property type="match status" value="1"/>
</dbReference>
<evidence type="ECO:0000256" key="3">
    <source>
        <dbReference type="PROSITE-ProRule" id="PRU00433"/>
    </source>
</evidence>
<dbReference type="AlphaFoldDB" id="A0A392NA80"/>
<sequence length="192" mass="21309">MADEFCDSYHFSEFSVHRHCITSMECLDNLDDSVSAAVNLAKQSYGKNNFPKIDKKCTYCHKTNHIVDNCFRKHGFPPGYRFKDGTVVGSRNQGQASANYVDADESDVKSTMDNRVATFSSEEYQALMALLRSNAKSAGEGPSQVNSITKRIASSYNDKQGIVPNHLDTWIIDSGATDHVCAALSLFTAYRK</sequence>
<accession>A0A392NA80</accession>
<evidence type="ECO:0000313" key="5">
    <source>
        <dbReference type="EMBL" id="MCH96371.1"/>
    </source>
</evidence>
<gene>
    <name evidence="5" type="ORF">A2U01_0017357</name>
</gene>
<dbReference type="GO" id="GO:0020037">
    <property type="term" value="F:heme binding"/>
    <property type="evidence" value="ECO:0007669"/>
    <property type="project" value="InterPro"/>
</dbReference>
<evidence type="ECO:0000256" key="2">
    <source>
        <dbReference type="ARBA" id="ARBA00023004"/>
    </source>
</evidence>
<keyword evidence="3" id="KW-0349">Heme</keyword>
<name>A0A392NA80_9FABA</name>
<dbReference type="PANTHER" id="PTHR34222:SF99">
    <property type="entry name" value="PROTEIN, PUTATIVE-RELATED"/>
    <property type="match status" value="1"/>
</dbReference>
<keyword evidence="6" id="KW-1185">Reference proteome</keyword>
<feature type="domain" description="Cytochrome c" evidence="4">
    <location>
        <begin position="41"/>
        <end position="135"/>
    </location>
</feature>
<keyword evidence="5" id="KW-0808">Transferase</keyword>
<keyword evidence="1 3" id="KW-0479">Metal-binding</keyword>